<dbReference type="Gene3D" id="1.10.357.10">
    <property type="entry name" value="Tetracycline Repressor, domain 2"/>
    <property type="match status" value="1"/>
</dbReference>
<dbReference type="RefSeq" id="WP_078761151.1">
    <property type="nucleotide sequence ID" value="NZ_FUWS01000004.1"/>
</dbReference>
<dbReference type="InterPro" id="IPR009057">
    <property type="entry name" value="Homeodomain-like_sf"/>
</dbReference>
<dbReference type="PANTHER" id="PTHR30055:SF234">
    <property type="entry name" value="HTH-TYPE TRANSCRIPTIONAL REGULATOR BETI"/>
    <property type="match status" value="1"/>
</dbReference>
<dbReference type="InterPro" id="IPR001647">
    <property type="entry name" value="HTH_TetR"/>
</dbReference>
<dbReference type="SUPFAM" id="SSF46689">
    <property type="entry name" value="Homeodomain-like"/>
    <property type="match status" value="1"/>
</dbReference>
<sequence>MPQPVEHDSPKAARILSATRELVFDHGIRKVTIAEIARAAGVGKGTVYLYWATKEDLLLDLVGRELVEGLNQVRRALEADPGLVRPGRLTALLLHTMLVPLLNQRLQAGDEDALRLMAYHTDSRDVFARAAPEALCTAVLDVLRQHGLVRKDRALSDQAYALHALLKGFFAVQTTAVFTGPPLDRDPGLVLAETVTTLLEGDSEPGEAVLGAAAEEVLAVFDRVCADIVEHLRSLAVGAPRG</sequence>
<dbReference type="Proteomes" id="UP000190637">
    <property type="component" value="Unassembled WGS sequence"/>
</dbReference>
<dbReference type="AlphaFoldDB" id="A0A1T4PF32"/>
<keyword evidence="2 4" id="KW-0238">DNA-binding</keyword>
<keyword evidence="1" id="KW-0805">Transcription regulation</keyword>
<dbReference type="Pfam" id="PF00440">
    <property type="entry name" value="TetR_N"/>
    <property type="match status" value="1"/>
</dbReference>
<dbReference type="PANTHER" id="PTHR30055">
    <property type="entry name" value="HTH-TYPE TRANSCRIPTIONAL REGULATOR RUTR"/>
    <property type="match status" value="1"/>
</dbReference>
<dbReference type="PRINTS" id="PR00455">
    <property type="entry name" value="HTHTETR"/>
</dbReference>
<dbReference type="OrthoDB" id="3682047at2"/>
<dbReference type="EMBL" id="FUWS01000004">
    <property type="protein sequence ID" value="SJZ90164.1"/>
    <property type="molecule type" value="Genomic_DNA"/>
</dbReference>
<dbReference type="PROSITE" id="PS50977">
    <property type="entry name" value="HTH_TETR_2"/>
    <property type="match status" value="1"/>
</dbReference>
<evidence type="ECO:0000256" key="1">
    <source>
        <dbReference type="ARBA" id="ARBA00023015"/>
    </source>
</evidence>
<evidence type="ECO:0000313" key="6">
    <source>
        <dbReference type="EMBL" id="SJZ90164.1"/>
    </source>
</evidence>
<keyword evidence="7" id="KW-1185">Reference proteome</keyword>
<feature type="domain" description="HTH tetR-type" evidence="5">
    <location>
        <begin position="9"/>
        <end position="69"/>
    </location>
</feature>
<dbReference type="GO" id="GO:0000976">
    <property type="term" value="F:transcription cis-regulatory region binding"/>
    <property type="evidence" value="ECO:0007669"/>
    <property type="project" value="TreeGrafter"/>
</dbReference>
<name>A0A1T4PF32_9ACTN</name>
<evidence type="ECO:0000256" key="4">
    <source>
        <dbReference type="PROSITE-ProRule" id="PRU00335"/>
    </source>
</evidence>
<evidence type="ECO:0000313" key="7">
    <source>
        <dbReference type="Proteomes" id="UP000190637"/>
    </source>
</evidence>
<keyword evidence="3" id="KW-0804">Transcription</keyword>
<dbReference type="InterPro" id="IPR023772">
    <property type="entry name" value="DNA-bd_HTH_TetR-type_CS"/>
</dbReference>
<dbReference type="GO" id="GO:0003700">
    <property type="term" value="F:DNA-binding transcription factor activity"/>
    <property type="evidence" value="ECO:0007669"/>
    <property type="project" value="TreeGrafter"/>
</dbReference>
<evidence type="ECO:0000256" key="2">
    <source>
        <dbReference type="ARBA" id="ARBA00023125"/>
    </source>
</evidence>
<evidence type="ECO:0000256" key="3">
    <source>
        <dbReference type="ARBA" id="ARBA00023163"/>
    </source>
</evidence>
<reference evidence="6 7" key="1">
    <citation type="submission" date="2017-02" db="EMBL/GenBank/DDBJ databases">
        <authorList>
            <person name="Peterson S.W."/>
        </authorList>
    </citation>
    <scope>NUCLEOTIDE SEQUENCE [LARGE SCALE GENOMIC DNA]</scope>
    <source>
        <strain evidence="6 7">DSM 45154</strain>
    </source>
</reference>
<protein>
    <submittedName>
        <fullName evidence="6">Transcriptional regulator, TetR family</fullName>
    </submittedName>
</protein>
<dbReference type="PROSITE" id="PS01081">
    <property type="entry name" value="HTH_TETR_1"/>
    <property type="match status" value="1"/>
</dbReference>
<dbReference type="STRING" id="1122192.SAMN02745673_01788"/>
<evidence type="ECO:0000259" key="5">
    <source>
        <dbReference type="PROSITE" id="PS50977"/>
    </source>
</evidence>
<gene>
    <name evidence="6" type="ORF">SAMN02745673_01788</name>
</gene>
<feature type="DNA-binding region" description="H-T-H motif" evidence="4">
    <location>
        <begin position="32"/>
        <end position="51"/>
    </location>
</feature>
<proteinExistence type="predicted"/>
<organism evidence="6 7">
    <name type="scientific">Marinactinospora thermotolerans DSM 45154</name>
    <dbReference type="NCBI Taxonomy" id="1122192"/>
    <lineage>
        <taxon>Bacteria</taxon>
        <taxon>Bacillati</taxon>
        <taxon>Actinomycetota</taxon>
        <taxon>Actinomycetes</taxon>
        <taxon>Streptosporangiales</taxon>
        <taxon>Nocardiopsidaceae</taxon>
        <taxon>Marinactinospora</taxon>
    </lineage>
</organism>
<dbReference type="InterPro" id="IPR050109">
    <property type="entry name" value="HTH-type_TetR-like_transc_reg"/>
</dbReference>
<accession>A0A1T4PF32</accession>